<evidence type="ECO:0000256" key="5">
    <source>
        <dbReference type="ARBA" id="ARBA00022989"/>
    </source>
</evidence>
<accession>A0A7S4ISG3</accession>
<dbReference type="InterPro" id="IPR015720">
    <property type="entry name" value="Emp24-like"/>
</dbReference>
<sequence length="219" mass="25867">MKHLALLLLCVLAFVPLVYSFGMQIEPKTKECFSDTFEKHRQVKLNWQVSRGGLLDVNVVVRYDGPSDRPFTDPQNIYEKLYFEKDHAPGQYDFVTKKAGVYTICFDNTMSRFTAKVLQFNYLIHNKWGLPEADDDDQDPSELLQPMEKSARRISEELEVLSVHQQYMRNREMRHIWTQRSTNVRIFWLSVLESVALLAISFAQVYYIKRFFKQGRRLI</sequence>
<evidence type="ECO:0000256" key="7">
    <source>
        <dbReference type="ARBA" id="ARBA00037847"/>
    </source>
</evidence>
<dbReference type="InterPro" id="IPR036598">
    <property type="entry name" value="GOLD_dom_sf"/>
</dbReference>
<gene>
    <name evidence="12" type="ORF">VSP0166_LOCUS16467</name>
</gene>
<dbReference type="GO" id="GO:0016020">
    <property type="term" value="C:membrane"/>
    <property type="evidence" value="ECO:0007669"/>
    <property type="project" value="UniProtKB-SubCell"/>
</dbReference>
<dbReference type="Pfam" id="PF01105">
    <property type="entry name" value="EMP24_GP25L"/>
    <property type="match status" value="1"/>
</dbReference>
<reference evidence="12" key="1">
    <citation type="submission" date="2021-01" db="EMBL/GenBank/DDBJ databases">
        <authorList>
            <person name="Corre E."/>
            <person name="Pelletier E."/>
            <person name="Niang G."/>
            <person name="Scheremetjew M."/>
            <person name="Finn R."/>
            <person name="Kale V."/>
            <person name="Holt S."/>
            <person name="Cochrane G."/>
            <person name="Meng A."/>
            <person name="Brown T."/>
            <person name="Cohen L."/>
        </authorList>
    </citation>
    <scope>NUCLEOTIDE SEQUENCE</scope>
    <source>
        <strain evidence="12">DIVA3 518/3/11/1/6</strain>
    </source>
</reference>
<feature type="chain" id="PRO_5031488401" description="GOLD domain-containing protein" evidence="10">
    <location>
        <begin position="21"/>
        <end position="219"/>
    </location>
</feature>
<dbReference type="SMART" id="SM01190">
    <property type="entry name" value="EMP24_GP25L"/>
    <property type="match status" value="1"/>
</dbReference>
<evidence type="ECO:0000256" key="9">
    <source>
        <dbReference type="SAM" id="Phobius"/>
    </source>
</evidence>
<evidence type="ECO:0000256" key="6">
    <source>
        <dbReference type="ARBA" id="ARBA00023136"/>
    </source>
</evidence>
<dbReference type="AlphaFoldDB" id="A0A7S4ISG3"/>
<dbReference type="Gene3D" id="2.60.120.680">
    <property type="entry name" value="GOLD domain"/>
    <property type="match status" value="1"/>
</dbReference>
<protein>
    <recommendedName>
        <fullName evidence="11">GOLD domain-containing protein</fullName>
    </recommendedName>
</protein>
<evidence type="ECO:0000259" key="11">
    <source>
        <dbReference type="PROSITE" id="PS50866"/>
    </source>
</evidence>
<feature type="transmembrane region" description="Helical" evidence="9">
    <location>
        <begin position="186"/>
        <end position="208"/>
    </location>
</feature>
<proteinExistence type="inferred from homology"/>
<dbReference type="InterPro" id="IPR009038">
    <property type="entry name" value="GOLD_dom"/>
</dbReference>
<evidence type="ECO:0000256" key="8">
    <source>
        <dbReference type="RuleBase" id="RU003827"/>
    </source>
</evidence>
<evidence type="ECO:0000256" key="1">
    <source>
        <dbReference type="ARBA" id="ARBA00004479"/>
    </source>
</evidence>
<name>A0A7S4ISG3_9EUKA</name>
<evidence type="ECO:0000256" key="2">
    <source>
        <dbReference type="ARBA" id="ARBA00007104"/>
    </source>
</evidence>
<evidence type="ECO:0000256" key="10">
    <source>
        <dbReference type="SAM" id="SignalP"/>
    </source>
</evidence>
<dbReference type="PROSITE" id="PS50866">
    <property type="entry name" value="GOLD"/>
    <property type="match status" value="1"/>
</dbReference>
<dbReference type="PANTHER" id="PTHR22811">
    <property type="entry name" value="TRANSMEMBRANE EMP24 DOMAIN-CONTAINING PROTEIN"/>
    <property type="match status" value="1"/>
</dbReference>
<evidence type="ECO:0000256" key="4">
    <source>
        <dbReference type="ARBA" id="ARBA00022729"/>
    </source>
</evidence>
<feature type="domain" description="GOLD" evidence="11">
    <location>
        <begin position="30"/>
        <end position="124"/>
    </location>
</feature>
<dbReference type="EMBL" id="HBKP01023600">
    <property type="protein sequence ID" value="CAE2238369.1"/>
    <property type="molecule type" value="Transcribed_RNA"/>
</dbReference>
<feature type="signal peptide" evidence="10">
    <location>
        <begin position="1"/>
        <end position="20"/>
    </location>
</feature>
<comment type="similarity">
    <text evidence="2 8">Belongs to the EMP24/GP25L family.</text>
</comment>
<dbReference type="SUPFAM" id="SSF101576">
    <property type="entry name" value="Supernatant protein factor (SPF), C-terminal domain"/>
    <property type="match status" value="1"/>
</dbReference>
<keyword evidence="6 9" id="KW-0472">Membrane</keyword>
<keyword evidence="3 8" id="KW-0812">Transmembrane</keyword>
<comment type="subcellular location">
    <subcellularLocation>
        <location evidence="7">Endomembrane system</location>
        <topology evidence="7">Single-pass membrane protein</topology>
    </subcellularLocation>
    <subcellularLocation>
        <location evidence="1 8">Membrane</location>
        <topology evidence="1 8">Single-pass type I membrane protein</topology>
    </subcellularLocation>
</comment>
<evidence type="ECO:0000313" key="12">
    <source>
        <dbReference type="EMBL" id="CAE2238369.1"/>
    </source>
</evidence>
<keyword evidence="4 10" id="KW-0732">Signal</keyword>
<keyword evidence="5 9" id="KW-1133">Transmembrane helix</keyword>
<organism evidence="12">
    <name type="scientific">Vannella robusta</name>
    <dbReference type="NCBI Taxonomy" id="1487602"/>
    <lineage>
        <taxon>Eukaryota</taxon>
        <taxon>Amoebozoa</taxon>
        <taxon>Discosea</taxon>
        <taxon>Flabellinia</taxon>
        <taxon>Vannellidae</taxon>
        <taxon>Vannella</taxon>
    </lineage>
</organism>
<dbReference type="GO" id="GO:0012505">
    <property type="term" value="C:endomembrane system"/>
    <property type="evidence" value="ECO:0007669"/>
    <property type="project" value="UniProtKB-SubCell"/>
</dbReference>
<evidence type="ECO:0000256" key="3">
    <source>
        <dbReference type="ARBA" id="ARBA00022692"/>
    </source>
</evidence>